<feature type="compositionally biased region" description="Polar residues" evidence="2">
    <location>
        <begin position="111"/>
        <end position="127"/>
    </location>
</feature>
<dbReference type="InterPro" id="IPR026306">
    <property type="entry name" value="RSBN1/Dpy-2/CEP530"/>
</dbReference>
<dbReference type="PANTHER" id="PTHR13354">
    <property type="entry name" value="ROUND SPERMATID BASIC PROTEIN 1"/>
    <property type="match status" value="1"/>
</dbReference>
<gene>
    <name evidence="3" type="ORF">TCAL_17337</name>
</gene>
<dbReference type="PANTHER" id="PTHR13354:SF11">
    <property type="entry name" value="LYSINE-SPECIFIC DEMETHYLASE 9"/>
    <property type="match status" value="1"/>
</dbReference>
<proteinExistence type="inferred from homology"/>
<evidence type="ECO:0000256" key="2">
    <source>
        <dbReference type="SAM" id="MobiDB-lite"/>
    </source>
</evidence>
<name>A0A553NYG2_TIGCA</name>
<dbReference type="Proteomes" id="UP000318571">
    <property type="component" value="Chromosome 9"/>
</dbReference>
<sequence length="413" mass="45969">MPAESLADMDESGLGAAQGAACTNALNSFVLSRTNLQHLQMSSSSPSTPTSDHSPISTTSYGILAQPLKSCCMEPAKDRVHTGTGSQEFEAMKSLSDCGNSSYRPLAEPRQASSKHLQASTSSCTSMKESEVRQHYLQSNQKPTYSSNRRPKRAHIGVQCRRDRELNKYVGWNEGRSVSAGPQASGFNAANRYSTLHGPRHYSNLMRVETYPNGFGQVLHLWQEDIDSLSDEEKELLAREFLAEAFVEEKGYAKYCCAIVHGAARGMPDFLEYLGDQHGSLTIKHGIIGHPRDMETTTMSHYRDRVRENYKSGTFRYGFLDNISLVGTVSEEAGGFFPDILDMLEENPFLRLTMPWGELSSLHDMNPTKSNDGPILWIRPGEQSIPTGELGKSPLKRKSTYEMFELDESVMEE</sequence>
<dbReference type="GO" id="GO:0005634">
    <property type="term" value="C:nucleus"/>
    <property type="evidence" value="ECO:0007669"/>
    <property type="project" value="InterPro"/>
</dbReference>
<comment type="caution">
    <text evidence="3">The sequence shown here is derived from an EMBL/GenBank/DDBJ whole genome shotgun (WGS) entry which is preliminary data.</text>
</comment>
<keyword evidence="4" id="KW-1185">Reference proteome</keyword>
<feature type="region of interest" description="Disordered" evidence="2">
    <location>
        <begin position="100"/>
        <end position="155"/>
    </location>
</feature>
<dbReference type="AlphaFoldDB" id="A0A553NYG2"/>
<organism evidence="3 4">
    <name type="scientific">Tigriopus californicus</name>
    <name type="common">Marine copepod</name>
    <dbReference type="NCBI Taxonomy" id="6832"/>
    <lineage>
        <taxon>Eukaryota</taxon>
        <taxon>Metazoa</taxon>
        <taxon>Ecdysozoa</taxon>
        <taxon>Arthropoda</taxon>
        <taxon>Crustacea</taxon>
        <taxon>Multicrustacea</taxon>
        <taxon>Hexanauplia</taxon>
        <taxon>Copepoda</taxon>
        <taxon>Harpacticoida</taxon>
        <taxon>Harpacticidae</taxon>
        <taxon>Tigriopus</taxon>
    </lineage>
</organism>
<feature type="region of interest" description="Disordered" evidence="2">
    <location>
        <begin position="40"/>
        <end position="59"/>
    </location>
</feature>
<evidence type="ECO:0000256" key="1">
    <source>
        <dbReference type="ARBA" id="ARBA00010560"/>
    </source>
</evidence>
<comment type="similarity">
    <text evidence="1">Belongs to the round spermatid basic protein 1 family.</text>
</comment>
<evidence type="ECO:0000313" key="4">
    <source>
        <dbReference type="Proteomes" id="UP000318571"/>
    </source>
</evidence>
<accession>A0A553NYG2</accession>
<dbReference type="EMBL" id="VCGU01000009">
    <property type="protein sequence ID" value="TRY70458.1"/>
    <property type="molecule type" value="Genomic_DNA"/>
</dbReference>
<protein>
    <submittedName>
        <fullName evidence="3">Uncharacterized protein</fullName>
    </submittedName>
</protein>
<evidence type="ECO:0000313" key="3">
    <source>
        <dbReference type="EMBL" id="TRY70458.1"/>
    </source>
</evidence>
<feature type="compositionally biased region" description="Low complexity" evidence="2">
    <location>
        <begin position="42"/>
        <end position="59"/>
    </location>
</feature>
<feature type="compositionally biased region" description="Polar residues" evidence="2">
    <location>
        <begin position="136"/>
        <end position="148"/>
    </location>
</feature>
<reference evidence="3 4" key="1">
    <citation type="journal article" date="2018" name="Nat. Ecol. Evol.">
        <title>Genomic signatures of mitonuclear coevolution across populations of Tigriopus californicus.</title>
        <authorList>
            <person name="Barreto F.S."/>
            <person name="Watson E.T."/>
            <person name="Lima T.G."/>
            <person name="Willett C.S."/>
            <person name="Edmands S."/>
            <person name="Li W."/>
            <person name="Burton R.S."/>
        </authorList>
    </citation>
    <scope>NUCLEOTIDE SEQUENCE [LARGE SCALE GENOMIC DNA]</scope>
    <source>
        <strain evidence="3 4">San Diego</strain>
    </source>
</reference>